<dbReference type="InterPro" id="IPR001608">
    <property type="entry name" value="Ala_racemase_N"/>
</dbReference>
<organism evidence="6 7">
    <name type="scientific">Dehalogenimonas formicexedens</name>
    <dbReference type="NCBI Taxonomy" id="1839801"/>
    <lineage>
        <taxon>Bacteria</taxon>
        <taxon>Bacillati</taxon>
        <taxon>Chloroflexota</taxon>
        <taxon>Dehalococcoidia</taxon>
        <taxon>Dehalococcoidales</taxon>
        <taxon>Dehalococcoidaceae</taxon>
        <taxon>Dehalogenimonas</taxon>
    </lineage>
</organism>
<keyword evidence="1 2" id="KW-0663">Pyridoxal phosphate</keyword>
<dbReference type="OrthoDB" id="9804072at2"/>
<evidence type="ECO:0000256" key="1">
    <source>
        <dbReference type="ARBA" id="ARBA00022898"/>
    </source>
</evidence>
<protein>
    <recommendedName>
        <fullName evidence="2">Pyridoxal phosphate homeostasis protein</fullName>
        <shortName evidence="2">PLP homeostasis protein</shortName>
    </recommendedName>
</protein>
<evidence type="ECO:0000256" key="3">
    <source>
        <dbReference type="PIRSR" id="PIRSR004848-1"/>
    </source>
</evidence>
<accession>A0A1P8F6R4</accession>
<dbReference type="PIRSF" id="PIRSF004848">
    <property type="entry name" value="YBL036c_PLPDEIII"/>
    <property type="match status" value="1"/>
</dbReference>
<comment type="function">
    <text evidence="2">Pyridoxal 5'-phosphate (PLP)-binding protein, which is involved in PLP homeostasis.</text>
</comment>
<dbReference type="Pfam" id="PF01168">
    <property type="entry name" value="Ala_racemase_N"/>
    <property type="match status" value="1"/>
</dbReference>
<dbReference type="PANTHER" id="PTHR10146">
    <property type="entry name" value="PROLINE SYNTHETASE CO-TRANSCRIBED BACTERIAL HOMOLOG PROTEIN"/>
    <property type="match status" value="1"/>
</dbReference>
<evidence type="ECO:0000256" key="4">
    <source>
        <dbReference type="RuleBase" id="RU004514"/>
    </source>
</evidence>
<feature type="domain" description="Alanine racemase N-terminal" evidence="5">
    <location>
        <begin position="3"/>
        <end position="219"/>
    </location>
</feature>
<feature type="modified residue" description="N6-(pyridoxal phosphate)lysine" evidence="2 3">
    <location>
        <position position="27"/>
    </location>
</feature>
<dbReference type="AlphaFoldDB" id="A0A1P8F6R4"/>
<reference evidence="7" key="1">
    <citation type="submission" date="2016-11" db="EMBL/GenBank/DDBJ databases">
        <title>Dehalogenimonas formicexedens sp. nov., a chlorinated alkane respiring bacterium isolated from contaminated groundwater.</title>
        <authorList>
            <person name="Key T.A."/>
            <person name="Bowman K.S."/>
            <person name="Lee I."/>
            <person name="Chun J."/>
            <person name="Albuquerque L."/>
            <person name="da Costa M.S."/>
            <person name="Rainey F.A."/>
            <person name="Moe W.M."/>
        </authorList>
    </citation>
    <scope>NUCLEOTIDE SEQUENCE [LARGE SCALE GENOMIC DNA]</scope>
    <source>
        <strain evidence="7">NSZ-14</strain>
    </source>
</reference>
<dbReference type="CDD" id="cd00635">
    <property type="entry name" value="PLPDE_III_YBL036c_like"/>
    <property type="match status" value="1"/>
</dbReference>
<dbReference type="RefSeq" id="WP_076003902.1">
    <property type="nucleotide sequence ID" value="NZ_CP018258.1"/>
</dbReference>
<name>A0A1P8F6R4_9CHLR</name>
<dbReference type="STRING" id="1839801.Dform_00824"/>
<dbReference type="InterPro" id="IPR011078">
    <property type="entry name" value="PyrdxlP_homeostasis"/>
</dbReference>
<dbReference type="KEGG" id="dfo:Dform_00824"/>
<dbReference type="EMBL" id="CP018258">
    <property type="protein sequence ID" value="APV44171.1"/>
    <property type="molecule type" value="Genomic_DNA"/>
</dbReference>
<dbReference type="Gene3D" id="3.20.20.10">
    <property type="entry name" value="Alanine racemase"/>
    <property type="match status" value="1"/>
</dbReference>
<keyword evidence="7" id="KW-1185">Reference proteome</keyword>
<evidence type="ECO:0000256" key="2">
    <source>
        <dbReference type="HAMAP-Rule" id="MF_02087"/>
    </source>
</evidence>
<comment type="similarity">
    <text evidence="2 4">Belongs to the pyridoxal phosphate-binding protein YggS/PROSC family.</text>
</comment>
<dbReference type="Proteomes" id="UP000185934">
    <property type="component" value="Chromosome"/>
</dbReference>
<evidence type="ECO:0000313" key="7">
    <source>
        <dbReference type="Proteomes" id="UP000185934"/>
    </source>
</evidence>
<gene>
    <name evidence="6" type="ORF">Dform_00824</name>
</gene>
<proteinExistence type="inferred from homology"/>
<dbReference type="InterPro" id="IPR029066">
    <property type="entry name" value="PLP-binding_barrel"/>
</dbReference>
<dbReference type="SUPFAM" id="SSF51419">
    <property type="entry name" value="PLP-binding barrel"/>
    <property type="match status" value="1"/>
</dbReference>
<evidence type="ECO:0000313" key="6">
    <source>
        <dbReference type="EMBL" id="APV44171.1"/>
    </source>
</evidence>
<comment type="cofactor">
    <cofactor evidence="3">
        <name>pyridoxal 5'-phosphate</name>
        <dbReference type="ChEBI" id="CHEBI:597326"/>
    </cofactor>
</comment>
<dbReference type="PANTHER" id="PTHR10146:SF14">
    <property type="entry name" value="PYRIDOXAL PHOSPHATE HOMEOSTASIS PROTEIN"/>
    <property type="match status" value="1"/>
</dbReference>
<dbReference type="HAMAP" id="MF_02087">
    <property type="entry name" value="PLP_homeostasis"/>
    <property type="match status" value="1"/>
</dbReference>
<evidence type="ECO:0000259" key="5">
    <source>
        <dbReference type="Pfam" id="PF01168"/>
    </source>
</evidence>
<sequence>MYQQIRDNVLRLRTEIPSGVSILAAVKGRTVGEIAAAADAGITILGGNYIQETEAARSLLPSRGEWHFIGHLQLNKVKKAVELFDLIQTVDSAALAESINRHAGGFNKVIPLLIEVNIGREPQKNGVLPENVIALARLISGLPNLRLSGLMTMGPNIPQPELRTFFAATRAIYEDLKALCLPGADIRFLSMGMSDSYRVAIGEGANMVRLGTAIFGPRP</sequence>
<dbReference type="GO" id="GO:0030170">
    <property type="term" value="F:pyridoxal phosphate binding"/>
    <property type="evidence" value="ECO:0007669"/>
    <property type="project" value="UniProtKB-UniRule"/>
</dbReference>
<dbReference type="NCBIfam" id="TIGR00044">
    <property type="entry name" value="YggS family pyridoxal phosphate-dependent enzyme"/>
    <property type="match status" value="1"/>
</dbReference>